<dbReference type="AlphaFoldDB" id="A0AA41S4J5"/>
<evidence type="ECO:0000313" key="3">
    <source>
        <dbReference type="Proteomes" id="UP001177140"/>
    </source>
</evidence>
<dbReference type="PANTHER" id="PTHR45751">
    <property type="entry name" value="COPINE FAMILY PROTEIN 1"/>
    <property type="match status" value="1"/>
</dbReference>
<gene>
    <name evidence="2" type="ORF">MKW94_011544</name>
</gene>
<dbReference type="GO" id="GO:0005634">
    <property type="term" value="C:nucleus"/>
    <property type="evidence" value="ECO:0007669"/>
    <property type="project" value="TreeGrafter"/>
</dbReference>
<evidence type="ECO:0000259" key="1">
    <source>
        <dbReference type="Pfam" id="PF07002"/>
    </source>
</evidence>
<name>A0AA41S4J5_PAPNU</name>
<reference evidence="2" key="1">
    <citation type="submission" date="2022-03" db="EMBL/GenBank/DDBJ databases">
        <title>A functionally conserved STORR gene fusion in Papaver species that diverged 16.8 million years ago.</title>
        <authorList>
            <person name="Catania T."/>
        </authorList>
    </citation>
    <scope>NUCLEOTIDE SEQUENCE</scope>
    <source>
        <strain evidence="2">S-191538</strain>
    </source>
</reference>
<dbReference type="GO" id="GO:0004842">
    <property type="term" value="F:ubiquitin-protein transferase activity"/>
    <property type="evidence" value="ECO:0007669"/>
    <property type="project" value="TreeGrafter"/>
</dbReference>
<dbReference type="SUPFAM" id="SSF53300">
    <property type="entry name" value="vWA-like"/>
    <property type="match status" value="1"/>
</dbReference>
<comment type="caution">
    <text evidence="2">The sequence shown here is derived from an EMBL/GenBank/DDBJ whole genome shotgun (WGS) entry which is preliminary data.</text>
</comment>
<proteinExistence type="predicted"/>
<dbReference type="InterPro" id="IPR052079">
    <property type="entry name" value="E3_ligase/Copine_domain"/>
</dbReference>
<dbReference type="InterPro" id="IPR010734">
    <property type="entry name" value="Copine_C"/>
</dbReference>
<sequence length="236" mass="26550">MFDYLKSRVLGFFIRSKEALKQADIMLGVDFTKTNEQTGGISFKGESLHLIREGILNPYQHVMNVLGRIFPFLLDKTRPIACYRFGDATTRDDGVLSFNPHNNPCAGIEEALAQYVKIVPGLYLAEPKSFAPIINMAISTAKQNQGKQHILVIISNGPVHRDRYTELGKLSCQEQKTVDAIENARDYSLSIIMIGVGDKSGDMMRFFEDNISSRAFESFQVVNYTKIMSQDVPESR</sequence>
<dbReference type="PANTHER" id="PTHR45751:SF29">
    <property type="entry name" value="E3 UBIQUITIN-PROTEIN LIGASE RGLG2"/>
    <property type="match status" value="1"/>
</dbReference>
<dbReference type="InterPro" id="IPR036465">
    <property type="entry name" value="vWFA_dom_sf"/>
</dbReference>
<dbReference type="EMBL" id="JAJJMA010097488">
    <property type="protein sequence ID" value="MCL7030087.1"/>
    <property type="molecule type" value="Genomic_DNA"/>
</dbReference>
<accession>A0AA41S4J5</accession>
<protein>
    <recommendedName>
        <fullName evidence="1">Copine C-terminal domain-containing protein</fullName>
    </recommendedName>
</protein>
<evidence type="ECO:0000313" key="2">
    <source>
        <dbReference type="EMBL" id="MCL7030087.1"/>
    </source>
</evidence>
<dbReference type="Proteomes" id="UP001177140">
    <property type="component" value="Unassembled WGS sequence"/>
</dbReference>
<organism evidence="2 3">
    <name type="scientific">Papaver nudicaule</name>
    <name type="common">Iceland poppy</name>
    <dbReference type="NCBI Taxonomy" id="74823"/>
    <lineage>
        <taxon>Eukaryota</taxon>
        <taxon>Viridiplantae</taxon>
        <taxon>Streptophyta</taxon>
        <taxon>Embryophyta</taxon>
        <taxon>Tracheophyta</taxon>
        <taxon>Spermatophyta</taxon>
        <taxon>Magnoliopsida</taxon>
        <taxon>Ranunculales</taxon>
        <taxon>Papaveraceae</taxon>
        <taxon>Papaveroideae</taxon>
        <taxon>Papaver</taxon>
    </lineage>
</organism>
<dbReference type="GO" id="GO:0016567">
    <property type="term" value="P:protein ubiquitination"/>
    <property type="evidence" value="ECO:0007669"/>
    <property type="project" value="TreeGrafter"/>
</dbReference>
<keyword evidence="3" id="KW-1185">Reference proteome</keyword>
<feature type="domain" description="Copine C-terminal" evidence="1">
    <location>
        <begin position="47"/>
        <end position="230"/>
    </location>
</feature>
<dbReference type="Pfam" id="PF07002">
    <property type="entry name" value="Copine"/>
    <property type="match status" value="1"/>
</dbReference>